<dbReference type="Gene3D" id="3.40.800.10">
    <property type="entry name" value="Ureohydrolase domain"/>
    <property type="match status" value="1"/>
</dbReference>
<dbReference type="OrthoDB" id="9992747at2759"/>
<dbReference type="AlphaFoldDB" id="A0A8H6YXA7"/>
<gene>
    <name evidence="6" type="ORF">MVEN_00134200</name>
</gene>
<dbReference type="PANTHER" id="PTHR43782:SF3">
    <property type="entry name" value="ARGINASE"/>
    <property type="match status" value="1"/>
</dbReference>
<evidence type="ECO:0000256" key="2">
    <source>
        <dbReference type="ARBA" id="ARBA00022801"/>
    </source>
</evidence>
<keyword evidence="2 5" id="KW-0378">Hydrolase</keyword>
<protein>
    <submittedName>
        <fullName evidence="6">Arginase</fullName>
    </submittedName>
</protein>
<evidence type="ECO:0000313" key="7">
    <source>
        <dbReference type="Proteomes" id="UP000620124"/>
    </source>
</evidence>
<keyword evidence="7" id="KW-1185">Reference proteome</keyword>
<dbReference type="PROSITE" id="PS51409">
    <property type="entry name" value="ARGINASE_2"/>
    <property type="match status" value="1"/>
</dbReference>
<evidence type="ECO:0000256" key="1">
    <source>
        <dbReference type="ARBA" id="ARBA00022723"/>
    </source>
</evidence>
<dbReference type="InterPro" id="IPR020855">
    <property type="entry name" value="Ureohydrolase_Mn_BS"/>
</dbReference>
<evidence type="ECO:0000256" key="3">
    <source>
        <dbReference type="ARBA" id="ARBA00023211"/>
    </source>
</evidence>
<dbReference type="Pfam" id="PF00491">
    <property type="entry name" value="Arginase"/>
    <property type="match status" value="1"/>
</dbReference>
<dbReference type="SUPFAM" id="SSF52768">
    <property type="entry name" value="Arginase/deacetylase"/>
    <property type="match status" value="1"/>
</dbReference>
<accession>A0A8H6YXA7</accession>
<dbReference type="GO" id="GO:0030145">
    <property type="term" value="F:manganese ion binding"/>
    <property type="evidence" value="ECO:0007669"/>
    <property type="project" value="TreeGrafter"/>
</dbReference>
<keyword evidence="3" id="KW-0464">Manganese</keyword>
<dbReference type="PROSITE" id="PS01053">
    <property type="entry name" value="ARGINASE_1"/>
    <property type="match status" value="1"/>
</dbReference>
<sequence>MINVPTSLTFIKLGWTTYLSRIPYVAFSPVSINHYYRWLCFQRWWTSRRRRPWPPPWLSGMGWEVKFDGHLQFDASNLTTDLPIGKLKNPRLVSKAAKTVAEVVAGYASWWRPLTRHGYHFRNLDAYPDACVFYIDAHADINATDTTISGNIHGMSLSFVLGLGSKIPDFGWVKAVLKPERLVYIGLRDVDPSEQLIPKQHKIKAFSMHDVDKYGIGKVVKMALNHVNPDGKLPIHLSFDIDALDPFAAPSTVCLVDGGLTLREGRSIC</sequence>
<dbReference type="GO" id="GO:0005634">
    <property type="term" value="C:nucleus"/>
    <property type="evidence" value="ECO:0007669"/>
    <property type="project" value="TreeGrafter"/>
</dbReference>
<evidence type="ECO:0000256" key="4">
    <source>
        <dbReference type="PROSITE-ProRule" id="PRU00742"/>
    </source>
</evidence>
<dbReference type="PANTHER" id="PTHR43782">
    <property type="entry name" value="ARGINASE"/>
    <property type="match status" value="1"/>
</dbReference>
<dbReference type="GO" id="GO:0005829">
    <property type="term" value="C:cytosol"/>
    <property type="evidence" value="ECO:0007669"/>
    <property type="project" value="TreeGrafter"/>
</dbReference>
<dbReference type="Proteomes" id="UP000620124">
    <property type="component" value="Unassembled WGS sequence"/>
</dbReference>
<dbReference type="EMBL" id="JACAZI010000002">
    <property type="protein sequence ID" value="KAF7368153.1"/>
    <property type="molecule type" value="Genomic_DNA"/>
</dbReference>
<dbReference type="InterPro" id="IPR023696">
    <property type="entry name" value="Ureohydrolase_dom_sf"/>
</dbReference>
<keyword evidence="1" id="KW-0479">Metal-binding</keyword>
<proteinExistence type="inferred from homology"/>
<organism evidence="6 7">
    <name type="scientific">Mycena venus</name>
    <dbReference type="NCBI Taxonomy" id="2733690"/>
    <lineage>
        <taxon>Eukaryota</taxon>
        <taxon>Fungi</taxon>
        <taxon>Dikarya</taxon>
        <taxon>Basidiomycota</taxon>
        <taxon>Agaricomycotina</taxon>
        <taxon>Agaricomycetes</taxon>
        <taxon>Agaricomycetidae</taxon>
        <taxon>Agaricales</taxon>
        <taxon>Marasmiineae</taxon>
        <taxon>Mycenaceae</taxon>
        <taxon>Mycena</taxon>
    </lineage>
</organism>
<evidence type="ECO:0000256" key="5">
    <source>
        <dbReference type="RuleBase" id="RU003684"/>
    </source>
</evidence>
<dbReference type="GO" id="GO:0004053">
    <property type="term" value="F:arginase activity"/>
    <property type="evidence" value="ECO:0007669"/>
    <property type="project" value="TreeGrafter"/>
</dbReference>
<reference evidence="6" key="1">
    <citation type="submission" date="2020-05" db="EMBL/GenBank/DDBJ databases">
        <title>Mycena genomes resolve the evolution of fungal bioluminescence.</title>
        <authorList>
            <person name="Tsai I.J."/>
        </authorList>
    </citation>
    <scope>NUCLEOTIDE SEQUENCE</scope>
    <source>
        <strain evidence="6">CCC161011</strain>
    </source>
</reference>
<evidence type="ECO:0000313" key="6">
    <source>
        <dbReference type="EMBL" id="KAF7368153.1"/>
    </source>
</evidence>
<dbReference type="InterPro" id="IPR006035">
    <property type="entry name" value="Ureohydrolase"/>
</dbReference>
<comment type="similarity">
    <text evidence="4 5">Belongs to the arginase family.</text>
</comment>
<comment type="caution">
    <text evidence="6">The sequence shown here is derived from an EMBL/GenBank/DDBJ whole genome shotgun (WGS) entry which is preliminary data.</text>
</comment>
<dbReference type="PRINTS" id="PR00116">
    <property type="entry name" value="ARGINASE"/>
</dbReference>
<name>A0A8H6YXA7_9AGAR</name>